<comment type="caution">
    <text evidence="2">The sequence shown here is derived from an EMBL/GenBank/DDBJ whole genome shotgun (WGS) entry which is preliminary data.</text>
</comment>
<feature type="domain" description="DUF397" evidence="1">
    <location>
        <begin position="6"/>
        <end position="26"/>
    </location>
</feature>
<feature type="domain" description="DUF397" evidence="1">
    <location>
        <begin position="83"/>
        <end position="134"/>
    </location>
</feature>
<proteinExistence type="predicted"/>
<dbReference type="InterPro" id="IPR007278">
    <property type="entry name" value="DUF397"/>
</dbReference>
<sequence length="142" mass="15292">MLTSDLHWRKSGRSYNNGGDCVEVADLGLVEWRKSNRSTDIGGNCVEVAGLPQLASTWRKGSRSFNNGGDCVEVAGLPHSGSEWHKSSHSYDNGGQCVEVARLTPAIALRDSKDPDGAKLILPSKAWRELVARISEGSLDLG</sequence>
<evidence type="ECO:0000313" key="3">
    <source>
        <dbReference type="Proteomes" id="UP000774570"/>
    </source>
</evidence>
<keyword evidence="3" id="KW-1185">Reference proteome</keyword>
<name>A0ABS7FUR4_9ACTN</name>
<evidence type="ECO:0000259" key="1">
    <source>
        <dbReference type="Pfam" id="PF04149"/>
    </source>
</evidence>
<feature type="domain" description="DUF397" evidence="1">
    <location>
        <begin position="57"/>
        <end position="79"/>
    </location>
</feature>
<reference evidence="2 3" key="1">
    <citation type="submission" date="2021-07" db="EMBL/GenBank/DDBJ databases">
        <title>Actinomadura sp. PM05-2 isolated from lichen.</title>
        <authorList>
            <person name="Somphong A."/>
            <person name="Phongsopitanun W."/>
            <person name="Tanasupawat S."/>
            <person name="Peongsungnone V."/>
        </authorList>
    </citation>
    <scope>NUCLEOTIDE SEQUENCE [LARGE SCALE GENOMIC DNA]</scope>
    <source>
        <strain evidence="2 3">PM05-2</strain>
    </source>
</reference>
<evidence type="ECO:0000313" key="2">
    <source>
        <dbReference type="EMBL" id="MBW8483459.1"/>
    </source>
</evidence>
<dbReference type="EMBL" id="JAIBOA010000008">
    <property type="protein sequence ID" value="MBW8483459.1"/>
    <property type="molecule type" value="Genomic_DNA"/>
</dbReference>
<organism evidence="2 3">
    <name type="scientific">Actinomadura parmotrematis</name>
    <dbReference type="NCBI Taxonomy" id="2864039"/>
    <lineage>
        <taxon>Bacteria</taxon>
        <taxon>Bacillati</taxon>
        <taxon>Actinomycetota</taxon>
        <taxon>Actinomycetes</taxon>
        <taxon>Streptosporangiales</taxon>
        <taxon>Thermomonosporaceae</taxon>
        <taxon>Actinomadura</taxon>
    </lineage>
</organism>
<dbReference type="Pfam" id="PF04149">
    <property type="entry name" value="DUF397"/>
    <property type="match status" value="4"/>
</dbReference>
<feature type="domain" description="DUF397" evidence="1">
    <location>
        <begin position="31"/>
        <end position="53"/>
    </location>
</feature>
<dbReference type="Proteomes" id="UP000774570">
    <property type="component" value="Unassembled WGS sequence"/>
</dbReference>
<gene>
    <name evidence="2" type="ORF">K1Y72_13820</name>
</gene>
<accession>A0ABS7FUR4</accession>
<protein>
    <submittedName>
        <fullName evidence="2">DUF397 domain-containing protein</fullName>
    </submittedName>
</protein>
<dbReference type="RefSeq" id="WP_220166700.1">
    <property type="nucleotide sequence ID" value="NZ_JAIBOA010000008.1"/>
</dbReference>